<dbReference type="EMBL" id="KQ257466">
    <property type="protein sequence ID" value="KNC97023.1"/>
    <property type="molecule type" value="Genomic_DNA"/>
</dbReference>
<feature type="domain" description="C2H2-type" evidence="1">
    <location>
        <begin position="81"/>
        <end position="102"/>
    </location>
</feature>
<dbReference type="Proteomes" id="UP000053201">
    <property type="component" value="Unassembled WGS sequence"/>
</dbReference>
<dbReference type="RefSeq" id="XP_016605063.1">
    <property type="nucleotide sequence ID" value="XM_016755989.1"/>
</dbReference>
<keyword evidence="3" id="KW-1185">Reference proteome</keyword>
<accession>A0A0L0H8M1</accession>
<dbReference type="InParanoid" id="A0A0L0H8M1"/>
<evidence type="ECO:0000259" key="1">
    <source>
        <dbReference type="PROSITE" id="PS00028"/>
    </source>
</evidence>
<dbReference type="eggNOG" id="KOG4173">
    <property type="taxonomic scope" value="Eukaryota"/>
</dbReference>
<proteinExistence type="predicted"/>
<dbReference type="AlphaFoldDB" id="A0A0L0H8M1"/>
<gene>
    <name evidence="2" type="ORF">SPPG_07837</name>
</gene>
<dbReference type="GeneID" id="27691025"/>
<dbReference type="VEuPathDB" id="FungiDB:SPPG_07837"/>
<dbReference type="PANTHER" id="PTHR21354:SF0">
    <property type="entry name" value="ZINC FINGER PROTEIN 511"/>
    <property type="match status" value="1"/>
</dbReference>
<dbReference type="InterPro" id="IPR039258">
    <property type="entry name" value="ZNF511"/>
</dbReference>
<evidence type="ECO:0000313" key="2">
    <source>
        <dbReference type="EMBL" id="KNC97023.1"/>
    </source>
</evidence>
<protein>
    <recommendedName>
        <fullName evidence="1">C2H2-type domain-containing protein</fullName>
    </recommendedName>
</protein>
<reference evidence="2 3" key="1">
    <citation type="submission" date="2009-08" db="EMBL/GenBank/DDBJ databases">
        <title>The Genome Sequence of Spizellomyces punctatus strain DAOM BR117.</title>
        <authorList>
            <consortium name="The Broad Institute Genome Sequencing Platform"/>
            <person name="Russ C."/>
            <person name="Cuomo C."/>
            <person name="Shea T."/>
            <person name="Young S.K."/>
            <person name="Zeng Q."/>
            <person name="Koehrsen M."/>
            <person name="Haas B."/>
            <person name="Borodovsky M."/>
            <person name="Guigo R."/>
            <person name="Alvarado L."/>
            <person name="Berlin A."/>
            <person name="Bochicchio J."/>
            <person name="Borenstein D."/>
            <person name="Chapman S."/>
            <person name="Chen Z."/>
            <person name="Engels R."/>
            <person name="Freedman E."/>
            <person name="Gellesch M."/>
            <person name="Goldberg J."/>
            <person name="Griggs A."/>
            <person name="Gujja S."/>
            <person name="Heiman D."/>
            <person name="Hepburn T."/>
            <person name="Howarth C."/>
            <person name="Jen D."/>
            <person name="Larson L."/>
            <person name="Lewis B."/>
            <person name="Mehta T."/>
            <person name="Park D."/>
            <person name="Pearson M."/>
            <person name="Roberts A."/>
            <person name="Saif S."/>
            <person name="Shenoy N."/>
            <person name="Sisk P."/>
            <person name="Stolte C."/>
            <person name="Sykes S."/>
            <person name="Thomson T."/>
            <person name="Walk T."/>
            <person name="White J."/>
            <person name="Yandava C."/>
            <person name="Burger G."/>
            <person name="Gray M.W."/>
            <person name="Holland P.W.H."/>
            <person name="King N."/>
            <person name="Lang F.B.F."/>
            <person name="Roger A.J."/>
            <person name="Ruiz-Trillo I."/>
            <person name="Lander E."/>
            <person name="Nusbaum C."/>
        </authorList>
    </citation>
    <scope>NUCLEOTIDE SEQUENCE [LARGE SCALE GENOMIC DNA]</scope>
    <source>
        <strain evidence="2 3">DAOM BR117</strain>
    </source>
</reference>
<dbReference type="InterPro" id="IPR013087">
    <property type="entry name" value="Znf_C2H2_type"/>
</dbReference>
<dbReference type="PANTHER" id="PTHR21354">
    <property type="entry name" value="ZINC FINGER PROTEIN 511"/>
    <property type="match status" value="1"/>
</dbReference>
<dbReference type="PROSITE" id="PS00028">
    <property type="entry name" value="ZINC_FINGER_C2H2_1"/>
    <property type="match status" value="1"/>
</dbReference>
<sequence length="191" mass="21666">MTASSAETSFRKRRRSLGEDINHETKWYRMLPDDDNVTPVHPHNSSDVPVSCTLAASCLNFSFQTVDAYREHYREAHVLLCFVCGRILPTAYLLDIHLQEMHDSFFQVLAAQQDMYRCLVEGCTTLSSTAQSRNHHFSHSHSLNKEYDVRVVFGEDPHEVRSSEPDSRLLLLSPADAATVASYDTCDLDSI</sequence>
<organism evidence="2 3">
    <name type="scientific">Spizellomyces punctatus (strain DAOM BR117)</name>
    <dbReference type="NCBI Taxonomy" id="645134"/>
    <lineage>
        <taxon>Eukaryota</taxon>
        <taxon>Fungi</taxon>
        <taxon>Fungi incertae sedis</taxon>
        <taxon>Chytridiomycota</taxon>
        <taxon>Chytridiomycota incertae sedis</taxon>
        <taxon>Chytridiomycetes</taxon>
        <taxon>Spizellomycetales</taxon>
        <taxon>Spizellomycetaceae</taxon>
        <taxon>Spizellomyces</taxon>
    </lineage>
</organism>
<evidence type="ECO:0000313" key="3">
    <source>
        <dbReference type="Proteomes" id="UP000053201"/>
    </source>
</evidence>
<dbReference type="SMART" id="SM00355">
    <property type="entry name" value="ZnF_C2H2"/>
    <property type="match status" value="3"/>
</dbReference>
<dbReference type="OrthoDB" id="18440at2759"/>
<name>A0A0L0H8M1_SPIPD</name>